<keyword evidence="7" id="KW-0539">Nucleus</keyword>
<evidence type="ECO:0000256" key="4">
    <source>
        <dbReference type="ARBA" id="ARBA00023015"/>
    </source>
</evidence>
<keyword evidence="5 8" id="KW-0103">Bromodomain</keyword>
<evidence type="ECO:0000259" key="9">
    <source>
        <dbReference type="PROSITE" id="PS50014"/>
    </source>
</evidence>
<dbReference type="SUPFAM" id="SSF47370">
    <property type="entry name" value="Bromodomain"/>
    <property type="match status" value="1"/>
</dbReference>
<reference evidence="10" key="1">
    <citation type="submission" date="2021-03" db="EMBL/GenBank/DDBJ databases">
        <title>Draft genome sequence of rust myrtle Austropuccinia psidii MF-1, a brazilian biotype.</title>
        <authorList>
            <person name="Quecine M.C."/>
            <person name="Pachon D.M.R."/>
            <person name="Bonatelli M.L."/>
            <person name="Correr F.H."/>
            <person name="Franceschini L.M."/>
            <person name="Leite T.F."/>
            <person name="Margarido G.R.A."/>
            <person name="Almeida C.A."/>
            <person name="Ferrarezi J.A."/>
            <person name="Labate C.A."/>
        </authorList>
    </citation>
    <scope>NUCLEOTIDE SEQUENCE</scope>
    <source>
        <strain evidence="10">MF-1</strain>
    </source>
</reference>
<dbReference type="OrthoDB" id="6017at2759"/>
<keyword evidence="6" id="KW-0804">Transcription</keyword>
<evidence type="ECO:0000256" key="7">
    <source>
        <dbReference type="ARBA" id="ARBA00023242"/>
    </source>
</evidence>
<name>A0A9Q3GHE0_9BASI</name>
<evidence type="ECO:0000256" key="1">
    <source>
        <dbReference type="ARBA" id="ARBA00004123"/>
    </source>
</evidence>
<organism evidence="10 11">
    <name type="scientific">Austropuccinia psidii MF-1</name>
    <dbReference type="NCBI Taxonomy" id="1389203"/>
    <lineage>
        <taxon>Eukaryota</taxon>
        <taxon>Fungi</taxon>
        <taxon>Dikarya</taxon>
        <taxon>Basidiomycota</taxon>
        <taxon>Pucciniomycotina</taxon>
        <taxon>Pucciniomycetes</taxon>
        <taxon>Pucciniales</taxon>
        <taxon>Sphaerophragmiaceae</taxon>
        <taxon>Austropuccinia</taxon>
    </lineage>
</organism>
<evidence type="ECO:0000256" key="2">
    <source>
        <dbReference type="ARBA" id="ARBA00022737"/>
    </source>
</evidence>
<dbReference type="Gene3D" id="1.20.920.10">
    <property type="entry name" value="Bromodomain-like"/>
    <property type="match status" value="1"/>
</dbReference>
<dbReference type="GO" id="GO:0006368">
    <property type="term" value="P:transcription elongation by RNA polymerase II"/>
    <property type="evidence" value="ECO:0007669"/>
    <property type="project" value="TreeGrafter"/>
</dbReference>
<evidence type="ECO:0000256" key="6">
    <source>
        <dbReference type="ARBA" id="ARBA00023163"/>
    </source>
</evidence>
<dbReference type="EMBL" id="AVOT02001536">
    <property type="protein sequence ID" value="MBW0467260.1"/>
    <property type="molecule type" value="Genomic_DNA"/>
</dbReference>
<keyword evidence="3" id="KW-0156">Chromatin regulator</keyword>
<dbReference type="Proteomes" id="UP000765509">
    <property type="component" value="Unassembled WGS sequence"/>
</dbReference>
<comment type="subcellular location">
    <subcellularLocation>
        <location evidence="1">Nucleus</location>
    </subcellularLocation>
</comment>
<dbReference type="GO" id="GO:0003682">
    <property type="term" value="F:chromatin binding"/>
    <property type="evidence" value="ECO:0007669"/>
    <property type="project" value="TreeGrafter"/>
</dbReference>
<evidence type="ECO:0000256" key="5">
    <source>
        <dbReference type="ARBA" id="ARBA00023117"/>
    </source>
</evidence>
<sequence>MRECYDTLMKPMAPESGERRINLFVDLVNRKKFMDYYQIIKKPIAMRQINKNILTKYKTLKQFKDDVYFDNINKFILFIFIC</sequence>
<evidence type="ECO:0000313" key="11">
    <source>
        <dbReference type="Proteomes" id="UP000765509"/>
    </source>
</evidence>
<dbReference type="PANTHER" id="PTHR16062:SF19">
    <property type="entry name" value="PROTEIN POLYBROMO-1"/>
    <property type="match status" value="1"/>
</dbReference>
<dbReference type="PANTHER" id="PTHR16062">
    <property type="entry name" value="SWI/SNF-RELATED"/>
    <property type="match status" value="1"/>
</dbReference>
<accession>A0A9Q3GHE0</accession>
<keyword evidence="2" id="KW-0677">Repeat</keyword>
<keyword evidence="4" id="KW-0805">Transcription regulation</keyword>
<evidence type="ECO:0000313" key="10">
    <source>
        <dbReference type="EMBL" id="MBW0467260.1"/>
    </source>
</evidence>
<proteinExistence type="predicted"/>
<feature type="domain" description="Bromo" evidence="9">
    <location>
        <begin position="16"/>
        <end position="67"/>
    </location>
</feature>
<dbReference type="GO" id="GO:0016586">
    <property type="term" value="C:RSC-type complex"/>
    <property type="evidence" value="ECO:0007669"/>
    <property type="project" value="InterPro"/>
</dbReference>
<dbReference type="Pfam" id="PF00439">
    <property type="entry name" value="Bromodomain"/>
    <property type="match status" value="1"/>
</dbReference>
<gene>
    <name evidence="10" type="ORF">O181_006975</name>
</gene>
<dbReference type="InterPro" id="IPR001487">
    <property type="entry name" value="Bromodomain"/>
</dbReference>
<evidence type="ECO:0000256" key="3">
    <source>
        <dbReference type="ARBA" id="ARBA00022853"/>
    </source>
</evidence>
<evidence type="ECO:0000256" key="8">
    <source>
        <dbReference type="PROSITE-ProRule" id="PRU00035"/>
    </source>
</evidence>
<comment type="caution">
    <text evidence="10">The sequence shown here is derived from an EMBL/GenBank/DDBJ whole genome shotgun (WGS) entry which is preliminary data.</text>
</comment>
<keyword evidence="11" id="KW-1185">Reference proteome</keyword>
<dbReference type="GO" id="GO:0006338">
    <property type="term" value="P:chromatin remodeling"/>
    <property type="evidence" value="ECO:0007669"/>
    <property type="project" value="InterPro"/>
</dbReference>
<protein>
    <recommendedName>
        <fullName evidence="9">Bromo domain-containing protein</fullName>
    </recommendedName>
</protein>
<dbReference type="InterPro" id="IPR036427">
    <property type="entry name" value="Bromodomain-like_sf"/>
</dbReference>
<dbReference type="InterPro" id="IPR037382">
    <property type="entry name" value="Rsc/polybromo"/>
</dbReference>
<dbReference type="PROSITE" id="PS50014">
    <property type="entry name" value="BROMODOMAIN_2"/>
    <property type="match status" value="1"/>
</dbReference>
<dbReference type="AlphaFoldDB" id="A0A9Q3GHE0"/>